<dbReference type="PANTHER" id="PTHR30545">
    <property type="entry name" value="SUGAR FERMENTATION STIMULATION PROTEIN A"/>
    <property type="match status" value="1"/>
</dbReference>
<comment type="similarity">
    <text evidence="1">Belongs to the SfsA family.</text>
</comment>
<dbReference type="PANTHER" id="PTHR30545:SF2">
    <property type="entry name" value="SUGAR FERMENTATION STIMULATION PROTEIN A"/>
    <property type="match status" value="1"/>
</dbReference>
<accession>A0A7W0CB09</accession>
<dbReference type="InterPro" id="IPR040452">
    <property type="entry name" value="SfsA_C"/>
</dbReference>
<evidence type="ECO:0000313" key="5">
    <source>
        <dbReference type="Proteomes" id="UP000525298"/>
    </source>
</evidence>
<dbReference type="InterPro" id="IPR005224">
    <property type="entry name" value="SfsA"/>
</dbReference>
<dbReference type="AlphaFoldDB" id="A0A7W0CB09"/>
<evidence type="ECO:0000259" key="2">
    <source>
        <dbReference type="Pfam" id="PF03749"/>
    </source>
</evidence>
<evidence type="ECO:0000259" key="3">
    <source>
        <dbReference type="Pfam" id="PF17746"/>
    </source>
</evidence>
<dbReference type="Proteomes" id="UP000525298">
    <property type="component" value="Unassembled WGS sequence"/>
</dbReference>
<feature type="domain" description="Sugar fermentation stimulation protein C-terminal" evidence="2">
    <location>
        <begin position="88"/>
        <end position="224"/>
    </location>
</feature>
<dbReference type="HAMAP" id="MF_00095">
    <property type="entry name" value="SfsA"/>
    <property type="match status" value="1"/>
</dbReference>
<organism evidence="4 5">
    <name type="scientific">Desulfosalsimonas propionicica</name>
    <dbReference type="NCBI Taxonomy" id="332175"/>
    <lineage>
        <taxon>Bacteria</taxon>
        <taxon>Pseudomonadati</taxon>
        <taxon>Thermodesulfobacteriota</taxon>
        <taxon>Desulfobacteria</taxon>
        <taxon>Desulfobacterales</taxon>
        <taxon>Desulfosalsimonadaceae</taxon>
        <taxon>Desulfosalsimonas</taxon>
    </lineage>
</organism>
<dbReference type="NCBIfam" id="TIGR00230">
    <property type="entry name" value="sfsA"/>
    <property type="match status" value="1"/>
</dbReference>
<feature type="domain" description="SfsA N-terminal OB" evidence="3">
    <location>
        <begin position="18"/>
        <end position="83"/>
    </location>
</feature>
<dbReference type="GO" id="GO:0003677">
    <property type="term" value="F:DNA binding"/>
    <property type="evidence" value="ECO:0007669"/>
    <property type="project" value="InterPro"/>
</dbReference>
<protein>
    <recommendedName>
        <fullName evidence="1">Sugar fermentation stimulation protein homolog</fullName>
    </recommendedName>
</protein>
<dbReference type="Gene3D" id="2.40.50.580">
    <property type="match status" value="1"/>
</dbReference>
<reference evidence="4 5" key="1">
    <citation type="submission" date="2020-07" db="EMBL/GenBank/DDBJ databases">
        <title>Genomic Encyclopedia of Type Strains, Phase IV (KMG-IV): sequencing the most valuable type-strain genomes for metagenomic binning, comparative biology and taxonomic classification.</title>
        <authorList>
            <person name="Goeker M."/>
        </authorList>
    </citation>
    <scope>NUCLEOTIDE SEQUENCE [LARGE SCALE GENOMIC DNA]</scope>
    <source>
        <strain evidence="4 5">DSM 17721</strain>
    </source>
</reference>
<keyword evidence="5" id="KW-1185">Reference proteome</keyword>
<comment type="caution">
    <text evidence="4">The sequence shown here is derived from an EMBL/GenBank/DDBJ whole genome shotgun (WGS) entry which is preliminary data.</text>
</comment>
<dbReference type="Gene3D" id="3.40.1350.60">
    <property type="match status" value="1"/>
</dbReference>
<gene>
    <name evidence="1" type="primary">sfsA</name>
    <name evidence="4" type="ORF">HNR65_002796</name>
</gene>
<dbReference type="InterPro" id="IPR041465">
    <property type="entry name" value="SfsA_N"/>
</dbReference>
<dbReference type="Pfam" id="PF03749">
    <property type="entry name" value="SfsA"/>
    <property type="match status" value="1"/>
</dbReference>
<sequence>MVQNCFIQWPKLIAGTLIRRYKRFIADIRLATGETVTAHCPNSGSMAGCSQPGRPVYISVSDNPRRKLKYTWELIEMPGSLVGTNTLVPNRLVRRCTESGVIPELSGYDSVRAEVRAGDHTRFDLMLESRTTGKCWVEIKNCTLVENQTGYFPDAQTQRGRNHLKELQRQAAEGHRCVMFFLVQRMDAVKFMPADHIDPAYGEELRRAVKNGVEILVYDVYMDMAGIGLRNRLPYSFSGTASG</sequence>
<dbReference type="RefSeq" id="WP_181552079.1">
    <property type="nucleotide sequence ID" value="NZ_JACDUS010000009.1"/>
</dbReference>
<dbReference type="CDD" id="cd22359">
    <property type="entry name" value="SfsA-like_bacterial"/>
    <property type="match status" value="1"/>
</dbReference>
<name>A0A7W0CB09_9BACT</name>
<dbReference type="EMBL" id="JACDUS010000009">
    <property type="protein sequence ID" value="MBA2882449.1"/>
    <property type="molecule type" value="Genomic_DNA"/>
</dbReference>
<proteinExistence type="inferred from homology"/>
<dbReference type="Pfam" id="PF17746">
    <property type="entry name" value="SfsA_N"/>
    <property type="match status" value="1"/>
</dbReference>
<evidence type="ECO:0000313" key="4">
    <source>
        <dbReference type="EMBL" id="MBA2882449.1"/>
    </source>
</evidence>
<evidence type="ECO:0000256" key="1">
    <source>
        <dbReference type="HAMAP-Rule" id="MF_00095"/>
    </source>
</evidence>